<dbReference type="eggNOG" id="COG2200">
    <property type="taxonomic scope" value="Bacteria"/>
</dbReference>
<dbReference type="PANTHER" id="PTHR33121:SF70">
    <property type="entry name" value="SIGNALING PROTEIN YKOW"/>
    <property type="match status" value="1"/>
</dbReference>
<dbReference type="InterPro" id="IPR001633">
    <property type="entry name" value="EAL_dom"/>
</dbReference>
<dbReference type="Pfam" id="PF00563">
    <property type="entry name" value="EAL"/>
    <property type="match status" value="1"/>
</dbReference>
<name>B7J8R1_ACIF2</name>
<dbReference type="GO" id="GO:0071111">
    <property type="term" value="F:cyclic-guanylate-specific phosphodiesterase activity"/>
    <property type="evidence" value="ECO:0007669"/>
    <property type="project" value="InterPro"/>
</dbReference>
<dbReference type="PANTHER" id="PTHR33121">
    <property type="entry name" value="CYCLIC DI-GMP PHOSPHODIESTERASE PDEF"/>
    <property type="match status" value="1"/>
</dbReference>
<dbReference type="SMART" id="SM00052">
    <property type="entry name" value="EAL"/>
    <property type="match status" value="1"/>
</dbReference>
<accession>B7J8R1</accession>
<dbReference type="InterPro" id="IPR035919">
    <property type="entry name" value="EAL_sf"/>
</dbReference>
<dbReference type="PROSITE" id="PS50883">
    <property type="entry name" value="EAL"/>
    <property type="match status" value="1"/>
</dbReference>
<dbReference type="CDD" id="cd01948">
    <property type="entry name" value="EAL"/>
    <property type="match status" value="1"/>
</dbReference>
<protein>
    <submittedName>
        <fullName evidence="2">EAL domain protein</fullName>
    </submittedName>
</protein>
<dbReference type="KEGG" id="afr:AFE_1229"/>
<dbReference type="STRING" id="243159.AFE_1229"/>
<proteinExistence type="predicted"/>
<dbReference type="Gene3D" id="3.20.20.450">
    <property type="entry name" value="EAL domain"/>
    <property type="match status" value="1"/>
</dbReference>
<dbReference type="AlphaFoldDB" id="B7J8R1"/>
<dbReference type="Proteomes" id="UP000001362">
    <property type="component" value="Chromosome"/>
</dbReference>
<dbReference type="SUPFAM" id="SSF141868">
    <property type="entry name" value="EAL domain-like"/>
    <property type="match status" value="1"/>
</dbReference>
<dbReference type="HOGENOM" id="CLU_1212683_0_0_6"/>
<dbReference type="EMBL" id="CP001219">
    <property type="protein sequence ID" value="ACK80707.1"/>
    <property type="molecule type" value="Genomic_DNA"/>
</dbReference>
<evidence type="ECO:0000259" key="1">
    <source>
        <dbReference type="PROSITE" id="PS50883"/>
    </source>
</evidence>
<dbReference type="PaxDb" id="243159-AFE_1229"/>
<sequence length="228" mass="25610">MRLVHQRPYPSCRITREPIVDLESGAAIAEEILCREDPFPDDASAWRSFYRRLFACDLETANGAAMAFNLDTRHVLDPEIWQGTERFLGERDARRWVIEWTEHDSGDHLQAAKKLRSLHRRTGVGISIDDVGAGFDGHARLSAMSRAQWVKIDGGLFQAARMDGPSRAMVQGICDMAKDIGARSVIEWIETEEDLELARNLAADCGQGYLFTFAAAKMMGLRNRASRV</sequence>
<gene>
    <name evidence="2" type="ordered locus">AFE_1229</name>
</gene>
<evidence type="ECO:0000313" key="3">
    <source>
        <dbReference type="Proteomes" id="UP000001362"/>
    </source>
</evidence>
<reference evidence="2 3" key="1">
    <citation type="journal article" date="2008" name="BMC Genomics">
        <title>Acidithiobacillus ferrooxidans metabolism: from genome sequence to industrial applications.</title>
        <authorList>
            <person name="Valdes J."/>
            <person name="Pedroso I."/>
            <person name="Quatrini R."/>
            <person name="Dodson R.J."/>
            <person name="Tettelin H."/>
            <person name="Blake R.II."/>
            <person name="Eisen J.A."/>
            <person name="Holmes D.S."/>
        </authorList>
    </citation>
    <scope>NUCLEOTIDE SEQUENCE [LARGE SCALE GENOMIC DNA]</scope>
    <source>
        <strain evidence="3">ATCC 23270 / DSM 14882 / CIP 104768 / NCIMB 8455</strain>
    </source>
</reference>
<feature type="domain" description="EAL" evidence="1">
    <location>
        <begin position="1"/>
        <end position="228"/>
    </location>
</feature>
<keyword evidence="3" id="KW-1185">Reference proteome</keyword>
<evidence type="ECO:0000313" key="2">
    <source>
        <dbReference type="EMBL" id="ACK80707.1"/>
    </source>
</evidence>
<organism evidence="2 3">
    <name type="scientific">Acidithiobacillus ferrooxidans (strain ATCC 23270 / DSM 14882 / CIP 104768 / NCIMB 8455)</name>
    <name type="common">Ferrobacillus ferrooxidans (strain ATCC 23270)</name>
    <dbReference type="NCBI Taxonomy" id="243159"/>
    <lineage>
        <taxon>Bacteria</taxon>
        <taxon>Pseudomonadati</taxon>
        <taxon>Pseudomonadota</taxon>
        <taxon>Acidithiobacillia</taxon>
        <taxon>Acidithiobacillales</taxon>
        <taxon>Acidithiobacillaceae</taxon>
        <taxon>Acidithiobacillus</taxon>
    </lineage>
</organism>
<dbReference type="InterPro" id="IPR050706">
    <property type="entry name" value="Cyclic-di-GMP_PDE-like"/>
</dbReference>